<organism evidence="1 2">
    <name type="scientific">Paramecium sonneborni</name>
    <dbReference type="NCBI Taxonomy" id="65129"/>
    <lineage>
        <taxon>Eukaryota</taxon>
        <taxon>Sar</taxon>
        <taxon>Alveolata</taxon>
        <taxon>Ciliophora</taxon>
        <taxon>Intramacronucleata</taxon>
        <taxon>Oligohymenophorea</taxon>
        <taxon>Peniculida</taxon>
        <taxon>Parameciidae</taxon>
        <taxon>Paramecium</taxon>
    </lineage>
</organism>
<sequence length="54" mass="6565">MVVHIAYVEKHYQQEEFQFLDSIPQFLHNIHFHLIILQKQLQIFGSIIFIEILN</sequence>
<dbReference type="AlphaFoldDB" id="A0A8S1R5I6"/>
<dbReference type="Proteomes" id="UP000692954">
    <property type="component" value="Unassembled WGS sequence"/>
</dbReference>
<gene>
    <name evidence="1" type="ORF">PSON_ATCC_30995.1.T1380002</name>
</gene>
<evidence type="ECO:0000313" key="1">
    <source>
        <dbReference type="EMBL" id="CAD8122332.1"/>
    </source>
</evidence>
<proteinExistence type="predicted"/>
<keyword evidence="2" id="KW-1185">Reference proteome</keyword>
<comment type="caution">
    <text evidence="1">The sequence shown here is derived from an EMBL/GenBank/DDBJ whole genome shotgun (WGS) entry which is preliminary data.</text>
</comment>
<protein>
    <submittedName>
        <fullName evidence="1">Uncharacterized protein</fullName>
    </submittedName>
</protein>
<dbReference type="EMBL" id="CAJJDN010000138">
    <property type="protein sequence ID" value="CAD8122332.1"/>
    <property type="molecule type" value="Genomic_DNA"/>
</dbReference>
<evidence type="ECO:0000313" key="2">
    <source>
        <dbReference type="Proteomes" id="UP000692954"/>
    </source>
</evidence>
<accession>A0A8S1R5I6</accession>
<name>A0A8S1R5I6_9CILI</name>
<reference evidence="1" key="1">
    <citation type="submission" date="2021-01" db="EMBL/GenBank/DDBJ databases">
        <authorList>
            <consortium name="Genoscope - CEA"/>
            <person name="William W."/>
        </authorList>
    </citation>
    <scope>NUCLEOTIDE SEQUENCE</scope>
</reference>